<protein>
    <submittedName>
        <fullName evidence="2">Uncharacterized protein</fullName>
    </submittedName>
</protein>
<evidence type="ECO:0000313" key="2">
    <source>
        <dbReference type="EMBL" id="MPC22093.1"/>
    </source>
</evidence>
<name>A0A5B7DLX2_PORTR</name>
<evidence type="ECO:0000256" key="1">
    <source>
        <dbReference type="SAM" id="MobiDB-lite"/>
    </source>
</evidence>
<dbReference type="AlphaFoldDB" id="A0A5B7DLX2"/>
<dbReference type="Proteomes" id="UP000324222">
    <property type="component" value="Unassembled WGS sequence"/>
</dbReference>
<evidence type="ECO:0000313" key="3">
    <source>
        <dbReference type="Proteomes" id="UP000324222"/>
    </source>
</evidence>
<organism evidence="2 3">
    <name type="scientific">Portunus trituberculatus</name>
    <name type="common">Swimming crab</name>
    <name type="synonym">Neptunus trituberculatus</name>
    <dbReference type="NCBI Taxonomy" id="210409"/>
    <lineage>
        <taxon>Eukaryota</taxon>
        <taxon>Metazoa</taxon>
        <taxon>Ecdysozoa</taxon>
        <taxon>Arthropoda</taxon>
        <taxon>Crustacea</taxon>
        <taxon>Multicrustacea</taxon>
        <taxon>Malacostraca</taxon>
        <taxon>Eumalacostraca</taxon>
        <taxon>Eucarida</taxon>
        <taxon>Decapoda</taxon>
        <taxon>Pleocyemata</taxon>
        <taxon>Brachyura</taxon>
        <taxon>Eubrachyura</taxon>
        <taxon>Portunoidea</taxon>
        <taxon>Portunidae</taxon>
        <taxon>Portuninae</taxon>
        <taxon>Portunus</taxon>
    </lineage>
</organism>
<comment type="caution">
    <text evidence="2">The sequence shown here is derived from an EMBL/GenBank/DDBJ whole genome shotgun (WGS) entry which is preliminary data.</text>
</comment>
<reference evidence="2 3" key="1">
    <citation type="submission" date="2019-05" db="EMBL/GenBank/DDBJ databases">
        <title>Another draft genome of Portunus trituberculatus and its Hox gene families provides insights of decapod evolution.</title>
        <authorList>
            <person name="Jeong J.-H."/>
            <person name="Song I."/>
            <person name="Kim S."/>
            <person name="Choi T."/>
            <person name="Kim D."/>
            <person name="Ryu S."/>
            <person name="Kim W."/>
        </authorList>
    </citation>
    <scope>NUCLEOTIDE SEQUENCE [LARGE SCALE GENOMIC DNA]</scope>
    <source>
        <tissue evidence="2">Muscle</tissue>
    </source>
</reference>
<accession>A0A5B7DLX2</accession>
<gene>
    <name evidence="2" type="ORF">E2C01_015099</name>
</gene>
<feature type="region of interest" description="Disordered" evidence="1">
    <location>
        <begin position="1"/>
        <end position="40"/>
    </location>
</feature>
<feature type="compositionally biased region" description="Low complexity" evidence="1">
    <location>
        <begin position="23"/>
        <end position="40"/>
    </location>
</feature>
<feature type="compositionally biased region" description="Pro residues" evidence="1">
    <location>
        <begin position="9"/>
        <end position="22"/>
    </location>
</feature>
<dbReference type="EMBL" id="VSRR010001051">
    <property type="protein sequence ID" value="MPC22093.1"/>
    <property type="molecule type" value="Genomic_DNA"/>
</dbReference>
<sequence length="73" mass="7898">MMCTLFPPAAYPPRLSLPPPPRSSSSSSSSSWCSPVSSSPLPVSPLLFLLFSYFPFCSVSPSPLFSVSQFFFS</sequence>
<proteinExistence type="predicted"/>
<keyword evidence="3" id="KW-1185">Reference proteome</keyword>